<dbReference type="EMBL" id="FWXI01000006">
    <property type="protein sequence ID" value="SMC67524.1"/>
    <property type="molecule type" value="Genomic_DNA"/>
</dbReference>
<sequence>MFNFIKKLFARPTRPDAPKKQLQQPITSFDDGADHQSTDAVWGQVWLEALSIDERFINIDSGILLDIEQRIKKGIIEGTGSRQMAAELRPTFESIGLTRKDALNLATTATNLVYEKKQACLVANFAHKDESVETSAEFVKRARKEYVKKARCFK</sequence>
<dbReference type="Proteomes" id="UP000192738">
    <property type="component" value="Unassembled WGS sequence"/>
</dbReference>
<gene>
    <name evidence="1" type="ORF">SAMN04488500_106300</name>
</gene>
<organism evidence="1 2">
    <name type="scientific">Sporomusa malonica</name>
    <dbReference type="NCBI Taxonomy" id="112901"/>
    <lineage>
        <taxon>Bacteria</taxon>
        <taxon>Bacillati</taxon>
        <taxon>Bacillota</taxon>
        <taxon>Negativicutes</taxon>
        <taxon>Selenomonadales</taxon>
        <taxon>Sporomusaceae</taxon>
        <taxon>Sporomusa</taxon>
    </lineage>
</organism>
<reference evidence="1 2" key="1">
    <citation type="submission" date="2017-04" db="EMBL/GenBank/DDBJ databases">
        <authorList>
            <person name="Afonso C.L."/>
            <person name="Miller P.J."/>
            <person name="Scott M.A."/>
            <person name="Spackman E."/>
            <person name="Goraichik I."/>
            <person name="Dimitrov K.M."/>
            <person name="Suarez D.L."/>
            <person name="Swayne D.E."/>
        </authorList>
    </citation>
    <scope>NUCLEOTIDE SEQUENCE [LARGE SCALE GENOMIC DNA]</scope>
    <source>
        <strain evidence="1 2">DSM 5090</strain>
    </source>
</reference>
<evidence type="ECO:0000313" key="2">
    <source>
        <dbReference type="Proteomes" id="UP000192738"/>
    </source>
</evidence>
<keyword evidence="2" id="KW-1185">Reference proteome</keyword>
<dbReference type="STRING" id="112901.SAMN04488500_106300"/>
<protein>
    <submittedName>
        <fullName evidence="1">Uncharacterized protein</fullName>
    </submittedName>
</protein>
<dbReference type="AlphaFoldDB" id="A0A1W2B3V2"/>
<accession>A0A1W2B3V2</accession>
<evidence type="ECO:0000313" key="1">
    <source>
        <dbReference type="EMBL" id="SMC67524.1"/>
    </source>
</evidence>
<name>A0A1W2B3V2_9FIRM</name>
<proteinExistence type="predicted"/>
<dbReference type="RefSeq" id="WP_084575488.1">
    <property type="nucleotide sequence ID" value="NZ_CP155572.1"/>
</dbReference>